<evidence type="ECO:0000313" key="4">
    <source>
        <dbReference type="Proteomes" id="UP000274504"/>
    </source>
</evidence>
<dbReference type="Pfam" id="PF10419">
    <property type="entry name" value="TFIIIC_sub6"/>
    <property type="match status" value="1"/>
</dbReference>
<evidence type="ECO:0000313" key="3">
    <source>
        <dbReference type="EMBL" id="VDL46623.1"/>
    </source>
</evidence>
<dbReference type="GO" id="GO:0045039">
    <property type="term" value="P:protein insertion into mitochondrial inner membrane"/>
    <property type="evidence" value="ECO:0007669"/>
    <property type="project" value="TreeGrafter"/>
</dbReference>
<protein>
    <submittedName>
        <fullName evidence="5">TFIIIC_sub6 domain-containing protein</fullName>
    </submittedName>
</protein>
<dbReference type="WBParaSite" id="HDID_0000427301-mRNA-1">
    <property type="protein sequence ID" value="HDID_0000427301-mRNA-1"/>
    <property type="gene ID" value="HDID_0000427301"/>
</dbReference>
<dbReference type="InterPro" id="IPR019481">
    <property type="entry name" value="TFIIIC_triple_barrel"/>
</dbReference>
<accession>A0A0R3SH59</accession>
<dbReference type="Pfam" id="PF10171">
    <property type="entry name" value="Tim29"/>
    <property type="match status" value="2"/>
</dbReference>
<feature type="region of interest" description="Disordered" evidence="1">
    <location>
        <begin position="218"/>
        <end position="241"/>
    </location>
</feature>
<dbReference type="Gene3D" id="2.60.40.4370">
    <property type="match status" value="1"/>
</dbReference>
<dbReference type="InterPro" id="IPR019322">
    <property type="entry name" value="TIMM29"/>
</dbReference>
<organism evidence="5">
    <name type="scientific">Hymenolepis diminuta</name>
    <name type="common">Rat tapeworm</name>
    <dbReference type="NCBI Taxonomy" id="6216"/>
    <lineage>
        <taxon>Eukaryota</taxon>
        <taxon>Metazoa</taxon>
        <taxon>Spiralia</taxon>
        <taxon>Lophotrochozoa</taxon>
        <taxon>Platyhelminthes</taxon>
        <taxon>Cestoda</taxon>
        <taxon>Eucestoda</taxon>
        <taxon>Cyclophyllidea</taxon>
        <taxon>Hymenolepididae</taxon>
        <taxon>Hymenolepis</taxon>
    </lineage>
</organism>
<dbReference type="STRING" id="6216.A0A0R3SH59"/>
<dbReference type="OrthoDB" id="5970620at2759"/>
<sequence length="389" mass="43705">MSRGLSSVVSKDGLIKRMGKGFWTYFSRIGRDYATTFNDTAKQIRENPAKFVAVMSAAGVISSIVVSCPREREYEADFRNASIDLYDTPQCLQNPRSVAHIDERAILISRDMVRHTNFFGLFHIVWRDDRPKGCRLYSEICPYNHPSSGPANCSKNDPIRSFFRLFLYDTPAGRNPEEVRFFERAKYVLSNRILDIGAFGQFWYLKSAMVDYDINDAQRQGTNSQPASSPQEGPTTTPPVQILNDTEMTEQSNQVSNSNNEDVDDNDEWEVLNEALVYADCIGAVESDLMEPGKSVLLVDLDSDNPLIQIGPAIFQGTYEDCLGTNLIFEKHSPNSEDTDASSSSCAQPKPSIEIFASRAKTSTRPTFSYFGKTAKNLNLNRVFLKPKE</sequence>
<dbReference type="GO" id="GO:0042721">
    <property type="term" value="C:TIM22 mitochondrial import inner membrane insertion complex"/>
    <property type="evidence" value="ECO:0007669"/>
    <property type="project" value="InterPro"/>
</dbReference>
<name>A0A0R3SH59_HYMDI</name>
<gene>
    <name evidence="3" type="ORF">HDID_LOCUS4271</name>
</gene>
<dbReference type="AlphaFoldDB" id="A0A0R3SH59"/>
<reference evidence="5" key="1">
    <citation type="submission" date="2017-02" db="UniProtKB">
        <authorList>
            <consortium name="WormBaseParasite"/>
        </authorList>
    </citation>
    <scope>IDENTIFICATION</scope>
</reference>
<dbReference type="Proteomes" id="UP000274504">
    <property type="component" value="Unassembled WGS sequence"/>
</dbReference>
<evidence type="ECO:0000256" key="1">
    <source>
        <dbReference type="SAM" id="MobiDB-lite"/>
    </source>
</evidence>
<feature type="domain" description="Transcription factor TFIIIC triple barrel" evidence="2">
    <location>
        <begin position="275"/>
        <end position="386"/>
    </location>
</feature>
<evidence type="ECO:0000313" key="5">
    <source>
        <dbReference type="WBParaSite" id="HDID_0000427301-mRNA-1"/>
    </source>
</evidence>
<proteinExistence type="predicted"/>
<dbReference type="PANTHER" id="PTHR21435">
    <property type="entry name" value="MITOCHONDRIAL IMPORT INNER MEMBRANE TRANSLOCASE SUBUNIT TIM29"/>
    <property type="match status" value="1"/>
</dbReference>
<dbReference type="EMBL" id="UYSG01001570">
    <property type="protein sequence ID" value="VDL46623.1"/>
    <property type="molecule type" value="Genomic_DNA"/>
</dbReference>
<evidence type="ECO:0000259" key="2">
    <source>
        <dbReference type="Pfam" id="PF10419"/>
    </source>
</evidence>
<dbReference type="PANTHER" id="PTHR21435:SF1">
    <property type="entry name" value="MITOCHONDRIAL IMPORT INNER MEMBRANE TRANSLOCASE SUBUNIT TIM29"/>
    <property type="match status" value="1"/>
</dbReference>
<reference evidence="3 4" key="2">
    <citation type="submission" date="2018-11" db="EMBL/GenBank/DDBJ databases">
        <authorList>
            <consortium name="Pathogen Informatics"/>
        </authorList>
    </citation>
    <scope>NUCLEOTIDE SEQUENCE [LARGE SCALE GENOMIC DNA]</scope>
</reference>